<dbReference type="RefSeq" id="WP_187013684.1">
    <property type="nucleotide sequence ID" value="NZ_JACOQI010000002.1"/>
</dbReference>
<comment type="function">
    <text evidence="4">Catalyzes the formation of 4-diphosphocytidyl-2-C-methyl-D-erythritol from CTP and 2-C-methyl-D-erythritol 4-phosphate (MEP).</text>
</comment>
<evidence type="ECO:0000313" key="5">
    <source>
        <dbReference type="EMBL" id="MBC5769304.1"/>
    </source>
</evidence>
<dbReference type="Gene3D" id="3.90.550.10">
    <property type="entry name" value="Spore Coat Polysaccharide Biosynthesis Protein SpsA, Chain A"/>
    <property type="match status" value="1"/>
</dbReference>
<evidence type="ECO:0000256" key="2">
    <source>
        <dbReference type="ARBA" id="ARBA00022695"/>
    </source>
</evidence>
<dbReference type="NCBIfam" id="TIGR00453">
    <property type="entry name" value="ispD"/>
    <property type="match status" value="1"/>
</dbReference>
<dbReference type="FunFam" id="3.90.550.10:FF:000003">
    <property type="entry name" value="2-C-methyl-D-erythritol 4-phosphate cytidylyltransferase"/>
    <property type="match status" value="1"/>
</dbReference>
<feature type="site" description="Positions MEP for the nucleophilic attack" evidence="4">
    <location>
        <position position="166"/>
    </location>
</feature>
<dbReference type="InterPro" id="IPR050088">
    <property type="entry name" value="IspD/TarI_cytidylyltransf_bact"/>
</dbReference>
<protein>
    <recommendedName>
        <fullName evidence="4">2-C-methyl-D-erythritol 4-phosphate cytidylyltransferase</fullName>
        <ecNumber evidence="4">2.7.7.60</ecNumber>
    </recommendedName>
    <alternativeName>
        <fullName evidence="4">4-diphosphocytidyl-2C-methyl-D-erythritol synthase</fullName>
    </alternativeName>
    <alternativeName>
        <fullName evidence="4">MEP cytidylyltransferase</fullName>
        <shortName evidence="4">MCT</shortName>
    </alternativeName>
</protein>
<evidence type="ECO:0000256" key="1">
    <source>
        <dbReference type="ARBA" id="ARBA00022679"/>
    </source>
</evidence>
<keyword evidence="6" id="KW-1185">Reference proteome</keyword>
<evidence type="ECO:0000256" key="3">
    <source>
        <dbReference type="ARBA" id="ARBA00023229"/>
    </source>
</evidence>
<dbReference type="CDD" id="cd02516">
    <property type="entry name" value="CDP-ME_synthetase"/>
    <property type="match status" value="1"/>
</dbReference>
<feature type="site" description="Positions MEP for the nucleophilic attack" evidence="4">
    <location>
        <position position="222"/>
    </location>
</feature>
<comment type="catalytic activity">
    <reaction evidence="4">
        <text>2-C-methyl-D-erythritol 4-phosphate + CTP + H(+) = 4-CDP-2-C-methyl-D-erythritol + diphosphate</text>
        <dbReference type="Rhea" id="RHEA:13429"/>
        <dbReference type="ChEBI" id="CHEBI:15378"/>
        <dbReference type="ChEBI" id="CHEBI:33019"/>
        <dbReference type="ChEBI" id="CHEBI:37563"/>
        <dbReference type="ChEBI" id="CHEBI:57823"/>
        <dbReference type="ChEBI" id="CHEBI:58262"/>
        <dbReference type="EC" id="2.7.7.60"/>
    </reaction>
</comment>
<evidence type="ECO:0000313" key="6">
    <source>
        <dbReference type="Proteomes" id="UP000620327"/>
    </source>
</evidence>
<feature type="site" description="Transition state stabilizer" evidence="4">
    <location>
        <position position="34"/>
    </location>
</feature>
<dbReference type="SUPFAM" id="SSF53448">
    <property type="entry name" value="Nucleotide-diphospho-sugar transferases"/>
    <property type="match status" value="1"/>
</dbReference>
<feature type="site" description="Transition state stabilizer" evidence="4">
    <location>
        <position position="28"/>
    </location>
</feature>
<dbReference type="EC" id="2.7.7.60" evidence="4"/>
<dbReference type="PANTHER" id="PTHR32125">
    <property type="entry name" value="2-C-METHYL-D-ERYTHRITOL 4-PHOSPHATE CYTIDYLYLTRANSFERASE, CHLOROPLASTIC"/>
    <property type="match status" value="1"/>
</dbReference>
<dbReference type="AlphaFoldDB" id="A0A923MHF6"/>
<accession>A0A923MHF6</accession>
<dbReference type="Proteomes" id="UP000620327">
    <property type="component" value="Unassembled WGS sequence"/>
</dbReference>
<dbReference type="GO" id="GO:0050518">
    <property type="term" value="F:2-C-methyl-D-erythritol 4-phosphate cytidylyltransferase activity"/>
    <property type="evidence" value="ECO:0007669"/>
    <property type="project" value="UniProtKB-UniRule"/>
</dbReference>
<comment type="caution">
    <text evidence="5">The sequence shown here is derived from an EMBL/GenBank/DDBJ whole genome shotgun (WGS) entry which is preliminary data.</text>
</comment>
<gene>
    <name evidence="4 5" type="primary">ispD</name>
    <name evidence="5" type="ORF">H8Z83_02950</name>
</gene>
<organism evidence="5 6">
    <name type="scientific">Dysosmobacter segnis</name>
    <dbReference type="NCBI Taxonomy" id="2763042"/>
    <lineage>
        <taxon>Bacteria</taxon>
        <taxon>Bacillati</taxon>
        <taxon>Bacillota</taxon>
        <taxon>Clostridia</taxon>
        <taxon>Eubacteriales</taxon>
        <taxon>Oscillospiraceae</taxon>
        <taxon>Dysosmobacter</taxon>
    </lineage>
</organism>
<dbReference type="EMBL" id="JACOQI010000002">
    <property type="protein sequence ID" value="MBC5769304.1"/>
    <property type="molecule type" value="Genomic_DNA"/>
</dbReference>
<dbReference type="InterPro" id="IPR001228">
    <property type="entry name" value="IspD"/>
</dbReference>
<keyword evidence="2 4" id="KW-0548">Nucleotidyltransferase</keyword>
<sequence length="242" mass="25684">MRSLFRKIREANRPFCTALVAAAGSSSRMGGTDKLMEFLDNVPVLMRTLTALQRAAAIDEIVIAAREDALVDISTLCKTYGITKCSKVVRGGESRCHSVLLAALEASPEAKLLAVQDGARPLVTPALIDRTVEAAAKCGAAAPAVPVKDTIKTVAEDGAVTGTPDRSTLRAVQTPQVFETDLLKAALQSALENEVPVTDDCSAVERLGKVVYLIDGDEENLKITTPVDLVIAEAILAEREGR</sequence>
<dbReference type="HAMAP" id="MF_00108">
    <property type="entry name" value="IspD"/>
    <property type="match status" value="1"/>
</dbReference>
<dbReference type="InterPro" id="IPR029044">
    <property type="entry name" value="Nucleotide-diphossugar_trans"/>
</dbReference>
<dbReference type="InterPro" id="IPR034683">
    <property type="entry name" value="IspD/TarI"/>
</dbReference>
<proteinExistence type="inferred from homology"/>
<keyword evidence="3 4" id="KW-0414">Isoprene biosynthesis</keyword>
<dbReference type="GO" id="GO:0019288">
    <property type="term" value="P:isopentenyl diphosphate biosynthetic process, methylerythritol 4-phosphate pathway"/>
    <property type="evidence" value="ECO:0007669"/>
    <property type="project" value="UniProtKB-UniRule"/>
</dbReference>
<evidence type="ECO:0000256" key="4">
    <source>
        <dbReference type="HAMAP-Rule" id="MF_00108"/>
    </source>
</evidence>
<dbReference type="PANTHER" id="PTHR32125:SF4">
    <property type="entry name" value="2-C-METHYL-D-ERYTHRITOL 4-PHOSPHATE CYTIDYLYLTRANSFERASE, CHLOROPLASTIC"/>
    <property type="match status" value="1"/>
</dbReference>
<reference evidence="5" key="1">
    <citation type="submission" date="2020-08" db="EMBL/GenBank/DDBJ databases">
        <title>Genome public.</title>
        <authorList>
            <person name="Liu C."/>
            <person name="Sun Q."/>
        </authorList>
    </citation>
    <scope>NUCLEOTIDE SEQUENCE</scope>
    <source>
        <strain evidence="5">BX15</strain>
    </source>
</reference>
<dbReference type="Pfam" id="PF01128">
    <property type="entry name" value="IspD"/>
    <property type="match status" value="1"/>
</dbReference>
<keyword evidence="1 4" id="KW-0808">Transferase</keyword>
<comment type="similarity">
    <text evidence="4">Belongs to the IspD/TarI cytidylyltransferase family. IspD subfamily.</text>
</comment>
<name>A0A923MHF6_9FIRM</name>
<comment type="pathway">
    <text evidence="4">Isoprenoid biosynthesis; isopentenyl diphosphate biosynthesis via DXP pathway; isopentenyl diphosphate from 1-deoxy-D-xylulose 5-phosphate: step 2/6.</text>
</comment>